<reference evidence="5" key="1">
    <citation type="submission" date="2020-10" db="EMBL/GenBank/DDBJ databases">
        <authorList>
            <person name="Gilroy R."/>
        </authorList>
    </citation>
    <scope>NUCLEOTIDE SEQUENCE</scope>
    <source>
        <strain evidence="5">ChiSjej2B20-13462</strain>
    </source>
</reference>
<dbReference type="SUPFAM" id="SSF54001">
    <property type="entry name" value="Cysteine proteinases"/>
    <property type="match status" value="1"/>
</dbReference>
<organism evidence="5 6">
    <name type="scientific">Candidatus Avoscillospira stercorigallinarum</name>
    <dbReference type="NCBI Taxonomy" id="2840708"/>
    <lineage>
        <taxon>Bacteria</taxon>
        <taxon>Bacillati</taxon>
        <taxon>Bacillota</taxon>
        <taxon>Clostridia</taxon>
        <taxon>Eubacteriales</taxon>
        <taxon>Oscillospiraceae</taxon>
        <taxon>Oscillospiraceae incertae sedis</taxon>
        <taxon>Candidatus Avoscillospira</taxon>
    </lineage>
</organism>
<dbReference type="Proteomes" id="UP000886874">
    <property type="component" value="Unassembled WGS sequence"/>
</dbReference>
<keyword evidence="2" id="KW-0472">Membrane</keyword>
<dbReference type="InterPro" id="IPR038765">
    <property type="entry name" value="Papain-like_cys_pep_sf"/>
</dbReference>
<feature type="transmembrane region" description="Helical" evidence="2">
    <location>
        <begin position="115"/>
        <end position="134"/>
    </location>
</feature>
<dbReference type="PANTHER" id="PTHR42736:SF1">
    <property type="entry name" value="PROTEIN-GLUTAMINE GAMMA-GLUTAMYLTRANSFERASE"/>
    <property type="match status" value="1"/>
</dbReference>
<keyword evidence="2" id="KW-0812">Transmembrane</keyword>
<comment type="caution">
    <text evidence="5">The sequence shown here is derived from an EMBL/GenBank/DDBJ whole genome shotgun (WGS) entry which is preliminary data.</text>
</comment>
<dbReference type="Pfam" id="PF11992">
    <property type="entry name" value="TgpA_N"/>
    <property type="match status" value="1"/>
</dbReference>
<feature type="transmembrane region" description="Helical" evidence="2">
    <location>
        <begin position="141"/>
        <end position="158"/>
    </location>
</feature>
<evidence type="ECO:0000313" key="6">
    <source>
        <dbReference type="Proteomes" id="UP000886874"/>
    </source>
</evidence>
<reference evidence="5" key="2">
    <citation type="journal article" date="2021" name="PeerJ">
        <title>Extensive microbial diversity within the chicken gut microbiome revealed by metagenomics and culture.</title>
        <authorList>
            <person name="Gilroy R."/>
            <person name="Ravi A."/>
            <person name="Getino M."/>
            <person name="Pursley I."/>
            <person name="Horton D.L."/>
            <person name="Alikhan N.F."/>
            <person name="Baker D."/>
            <person name="Gharbi K."/>
            <person name="Hall N."/>
            <person name="Watson M."/>
            <person name="Adriaenssens E.M."/>
            <person name="Foster-Nyarko E."/>
            <person name="Jarju S."/>
            <person name="Secka A."/>
            <person name="Antonio M."/>
            <person name="Oren A."/>
            <person name="Chaudhuri R.R."/>
            <person name="La Ragione R."/>
            <person name="Hildebrand F."/>
            <person name="Pallen M.J."/>
        </authorList>
    </citation>
    <scope>NUCLEOTIDE SEQUENCE</scope>
    <source>
        <strain evidence="5">ChiSjej2B20-13462</strain>
    </source>
</reference>
<accession>A0A9D0Z9K5</accession>
<dbReference type="InterPro" id="IPR002931">
    <property type="entry name" value="Transglutaminase-like"/>
</dbReference>
<feature type="region of interest" description="Disordered" evidence="1">
    <location>
        <begin position="518"/>
        <end position="593"/>
    </location>
</feature>
<feature type="transmembrane region" description="Helical" evidence="2">
    <location>
        <begin position="194"/>
        <end position="212"/>
    </location>
</feature>
<feature type="transmembrane region" description="Helical" evidence="2">
    <location>
        <begin position="599"/>
        <end position="619"/>
    </location>
</feature>
<evidence type="ECO:0000313" key="5">
    <source>
        <dbReference type="EMBL" id="HIQ70378.1"/>
    </source>
</evidence>
<keyword evidence="3" id="KW-0732">Signal</keyword>
<feature type="signal peptide" evidence="3">
    <location>
        <begin position="1"/>
        <end position="21"/>
    </location>
</feature>
<dbReference type="Gene3D" id="3.10.620.30">
    <property type="match status" value="1"/>
</dbReference>
<keyword evidence="2" id="KW-1133">Transmembrane helix</keyword>
<dbReference type="Pfam" id="PF01841">
    <property type="entry name" value="Transglut_core"/>
    <property type="match status" value="1"/>
</dbReference>
<gene>
    <name evidence="5" type="ORF">IAA67_08620</name>
</gene>
<sequence>MRPQKMTAGLFLMGALLAALAAFSAQMCLNDAFSLGADRTILLAVAVFAALASAALLFLRKLWPSLAVLVLVLGAVLWFRVALLESLCGVLYTISESYAQCYAGVKILGQPGGDPTAILSLLVLPLAWITAWAVCREGSTMAVALACAPFLIVCLVIVDVAPIFWLILLTGVLLVLLLSHSVRAGSSSEGSRLAWWLVLPTVILVSAVTILWPPADYVRPSWSDALQTLAEAKISIQRLGTTILYSGPGWNASLRSVDLAQLGPRPDTGREVLTYRASSEIDYLRGVSLGVYEDNTWSAVRQSAYTAQSFDPQPQLQVGLARPVRQQLEVRTRTVAPVLYTAYDLDAIPGAGQAVDDAYIQNHTSATSYQLTYRTGAADPQPSDTAYTEYVRAQYLQVPEALRSALEDLLSQEGLYGSSPAAIADWVRNLAVYDLETPRLPEGEDFVLYFLTQSRQGYCVHFATATAMLLRTLGIPARYVTGYAVSGAANEYHTVTEDNAHAWVEYYDATLGWLPLDPTPAVGSGSETTEPVEPDLPDEETTPDEPDEPEPSDQDEPVEPTPDLPDQPDTPESSDKPDASAPEASEPQAPAAPPMDPRWLWLLAVPGFIGLVHLRRFLVLKGRRDRCRRGHPNRRALTLWRWLCHLAKAEEIALPEALFNLAEKARFSQHTLTEEELQQLEQARDAAITRLKQRPWHTQFWNRYGKVLY</sequence>
<dbReference type="AlphaFoldDB" id="A0A9D0Z9K5"/>
<feature type="transmembrane region" description="Helical" evidence="2">
    <location>
        <begin position="164"/>
        <end position="182"/>
    </location>
</feature>
<feature type="chain" id="PRO_5038460516" evidence="3">
    <location>
        <begin position="22"/>
        <end position="709"/>
    </location>
</feature>
<dbReference type="SMART" id="SM00460">
    <property type="entry name" value="TGc"/>
    <property type="match status" value="1"/>
</dbReference>
<evidence type="ECO:0000256" key="1">
    <source>
        <dbReference type="SAM" id="MobiDB-lite"/>
    </source>
</evidence>
<dbReference type="InterPro" id="IPR021878">
    <property type="entry name" value="TgpA_N"/>
</dbReference>
<feature type="transmembrane region" description="Helical" evidence="2">
    <location>
        <begin position="40"/>
        <end position="59"/>
    </location>
</feature>
<dbReference type="PANTHER" id="PTHR42736">
    <property type="entry name" value="PROTEIN-GLUTAMINE GAMMA-GLUTAMYLTRANSFERASE"/>
    <property type="match status" value="1"/>
</dbReference>
<evidence type="ECO:0000256" key="2">
    <source>
        <dbReference type="SAM" id="Phobius"/>
    </source>
</evidence>
<feature type="domain" description="Transglutaminase-like" evidence="4">
    <location>
        <begin position="451"/>
        <end position="520"/>
    </location>
</feature>
<protein>
    <submittedName>
        <fullName evidence="5">Lasso peptide biosynthesis protein</fullName>
    </submittedName>
</protein>
<evidence type="ECO:0000256" key="3">
    <source>
        <dbReference type="SAM" id="SignalP"/>
    </source>
</evidence>
<feature type="compositionally biased region" description="Acidic residues" evidence="1">
    <location>
        <begin position="530"/>
        <end position="558"/>
    </location>
</feature>
<dbReference type="InterPro" id="IPR052901">
    <property type="entry name" value="Bact_TGase-like"/>
</dbReference>
<proteinExistence type="predicted"/>
<name>A0A9D0Z9K5_9FIRM</name>
<evidence type="ECO:0000259" key="4">
    <source>
        <dbReference type="SMART" id="SM00460"/>
    </source>
</evidence>
<dbReference type="EMBL" id="DVFN01000123">
    <property type="protein sequence ID" value="HIQ70378.1"/>
    <property type="molecule type" value="Genomic_DNA"/>
</dbReference>
<feature type="transmembrane region" description="Helical" evidence="2">
    <location>
        <begin position="66"/>
        <end position="95"/>
    </location>
</feature>
<feature type="compositionally biased region" description="Low complexity" evidence="1">
    <location>
        <begin position="579"/>
        <end position="589"/>
    </location>
</feature>